<gene>
    <name evidence="2" type="ORF">A3A71_04270</name>
</gene>
<evidence type="ECO:0000313" key="3">
    <source>
        <dbReference type="Proteomes" id="UP000177481"/>
    </source>
</evidence>
<feature type="transmembrane region" description="Helical" evidence="1">
    <location>
        <begin position="6"/>
        <end position="25"/>
    </location>
</feature>
<dbReference type="STRING" id="1797471.A3A71_04270"/>
<evidence type="ECO:0000313" key="2">
    <source>
        <dbReference type="EMBL" id="OGD64347.1"/>
    </source>
</evidence>
<comment type="similarity">
    <text evidence="1">Belongs to the vitamin uptake transporter (VUT/ECF) (TC 2.A.88) family. Q precursor transporter subfamily.</text>
</comment>
<feature type="transmembrane region" description="Helical" evidence="1">
    <location>
        <begin position="58"/>
        <end position="80"/>
    </location>
</feature>
<feature type="transmembrane region" description="Helical" evidence="1">
    <location>
        <begin position="92"/>
        <end position="111"/>
    </location>
</feature>
<dbReference type="NCBIfam" id="TIGR00697">
    <property type="entry name" value="queuosine precursor transporter"/>
    <property type="match status" value="1"/>
</dbReference>
<dbReference type="Proteomes" id="UP000177481">
    <property type="component" value="Unassembled WGS sequence"/>
</dbReference>
<dbReference type="EMBL" id="MEZX01000003">
    <property type="protein sequence ID" value="OGD64347.1"/>
    <property type="molecule type" value="Genomic_DNA"/>
</dbReference>
<dbReference type="GO" id="GO:0022857">
    <property type="term" value="F:transmembrane transporter activity"/>
    <property type="evidence" value="ECO:0007669"/>
    <property type="project" value="UniProtKB-UniRule"/>
</dbReference>
<organism evidence="2 3">
    <name type="scientific">Candidatus Berkelbacteria bacterium RIFCSPLOWO2_01_FULL_50_28</name>
    <dbReference type="NCBI Taxonomy" id="1797471"/>
    <lineage>
        <taxon>Bacteria</taxon>
        <taxon>Candidatus Berkelbacteria</taxon>
    </lineage>
</organism>
<accession>A0A1F5EAA4</accession>
<keyword evidence="1" id="KW-1133">Transmembrane helix</keyword>
<reference evidence="2 3" key="1">
    <citation type="journal article" date="2016" name="Nat. Commun.">
        <title>Thousands of microbial genomes shed light on interconnected biogeochemical processes in an aquifer system.</title>
        <authorList>
            <person name="Anantharaman K."/>
            <person name="Brown C.T."/>
            <person name="Hug L.A."/>
            <person name="Sharon I."/>
            <person name="Castelle C.J."/>
            <person name="Probst A.J."/>
            <person name="Thomas B.C."/>
            <person name="Singh A."/>
            <person name="Wilkins M.J."/>
            <person name="Karaoz U."/>
            <person name="Brodie E.L."/>
            <person name="Williams K.H."/>
            <person name="Hubbard S.S."/>
            <person name="Banfield J.F."/>
        </authorList>
    </citation>
    <scope>NUCLEOTIDE SEQUENCE [LARGE SCALE GENOMIC DNA]</scope>
</reference>
<comment type="subcellular location">
    <subcellularLocation>
        <location evidence="1">Cell membrane</location>
        <topology evidence="1">Multi-pass membrane protein</topology>
    </subcellularLocation>
</comment>
<keyword evidence="1" id="KW-0472">Membrane</keyword>
<name>A0A1F5EAA4_9BACT</name>
<keyword evidence="1" id="KW-0812">Transmembrane</keyword>
<dbReference type="Pfam" id="PF02592">
    <property type="entry name" value="Vut_1"/>
    <property type="match status" value="1"/>
</dbReference>
<feature type="transmembrane region" description="Helical" evidence="1">
    <location>
        <begin position="167"/>
        <end position="190"/>
    </location>
</feature>
<sequence length="233" mass="25990">MTLPNILLWTLVISLTTIFGSWYARKYDKADAIIGLYVAFVVFSNIAAVKIASYDLGFTTYFATAASLIFPVTFLLTDIVNERFGRKETHRMIFIAFISQVFLAIFSYLVVSVPSAPFWTNQEALQSVIGMVPRIMVASWVAFLISENLDAYIFAWFKQKTGGKHLWARNVFSSIPSMLVDSVIFVVIAFGGVTPLMPLIIGVTVIKWLVGLVNIPFMYLNRSILGTSSSEVV</sequence>
<evidence type="ECO:0000256" key="1">
    <source>
        <dbReference type="HAMAP-Rule" id="MF_02088"/>
    </source>
</evidence>
<proteinExistence type="inferred from homology"/>
<comment type="caution">
    <text evidence="2">The sequence shown here is derived from an EMBL/GenBank/DDBJ whole genome shotgun (WGS) entry which is preliminary data.</text>
</comment>
<feature type="transmembrane region" description="Helical" evidence="1">
    <location>
        <begin position="131"/>
        <end position="155"/>
    </location>
</feature>
<dbReference type="PANTHER" id="PTHR34300">
    <property type="entry name" value="QUEUOSINE PRECURSOR TRANSPORTER-RELATED"/>
    <property type="match status" value="1"/>
</dbReference>
<dbReference type="AlphaFoldDB" id="A0A1F5EAA4"/>
<dbReference type="InterPro" id="IPR003744">
    <property type="entry name" value="YhhQ"/>
</dbReference>
<comment type="function">
    <text evidence="1">Involved in the import of queuosine (Q) precursors, required for Q precursor salvage.</text>
</comment>
<keyword evidence="1" id="KW-0813">Transport</keyword>
<keyword evidence="1" id="KW-1003">Cell membrane</keyword>
<dbReference type="PANTHER" id="PTHR34300:SF2">
    <property type="entry name" value="QUEUOSINE PRECURSOR TRANSPORTER-RELATED"/>
    <property type="match status" value="1"/>
</dbReference>
<dbReference type="GO" id="GO:0005886">
    <property type="term" value="C:plasma membrane"/>
    <property type="evidence" value="ECO:0007669"/>
    <property type="project" value="UniProtKB-SubCell"/>
</dbReference>
<dbReference type="HAMAP" id="MF_02088">
    <property type="entry name" value="Q_prec_transport"/>
    <property type="match status" value="1"/>
</dbReference>
<feature type="transmembrane region" description="Helical" evidence="1">
    <location>
        <begin position="196"/>
        <end position="220"/>
    </location>
</feature>
<protein>
    <recommendedName>
        <fullName evidence="1">Probable queuosine precursor transporter</fullName>
        <shortName evidence="1">Q precursor transporter</shortName>
    </recommendedName>
</protein>
<feature type="transmembrane region" description="Helical" evidence="1">
    <location>
        <begin position="32"/>
        <end position="52"/>
    </location>
</feature>